<evidence type="ECO:0000313" key="1">
    <source>
        <dbReference type="EMBL" id="OAN11407.1"/>
    </source>
</evidence>
<comment type="caution">
    <text evidence="1">The sequence shown here is derived from an EMBL/GenBank/DDBJ whole genome shotgun (WGS) entry which is preliminary data.</text>
</comment>
<evidence type="ECO:0008006" key="3">
    <source>
        <dbReference type="Google" id="ProtNLM"/>
    </source>
</evidence>
<dbReference type="Pfam" id="PF11280">
    <property type="entry name" value="DUF3081"/>
    <property type="match status" value="1"/>
</dbReference>
<dbReference type="Proteomes" id="UP000078503">
    <property type="component" value="Unassembled WGS sequence"/>
</dbReference>
<organism evidence="1 2">
    <name type="scientific">Photobacterium jeanii</name>
    <dbReference type="NCBI Taxonomy" id="858640"/>
    <lineage>
        <taxon>Bacteria</taxon>
        <taxon>Pseudomonadati</taxon>
        <taxon>Pseudomonadota</taxon>
        <taxon>Gammaproteobacteria</taxon>
        <taxon>Vibrionales</taxon>
        <taxon>Vibrionaceae</taxon>
        <taxon>Photobacterium</taxon>
    </lineage>
</organism>
<name>A0A178K2R3_9GAMM</name>
<accession>A0A178K2R3</accession>
<evidence type="ECO:0000313" key="2">
    <source>
        <dbReference type="Proteomes" id="UP000078503"/>
    </source>
</evidence>
<protein>
    <recommendedName>
        <fullName evidence="3">DUF3081 domain-containing protein</fullName>
    </recommendedName>
</protein>
<dbReference type="RefSeq" id="WP_068336149.1">
    <property type="nucleotide sequence ID" value="NZ_LVHF01000033.1"/>
</dbReference>
<dbReference type="InterPro" id="IPR021432">
    <property type="entry name" value="DUF3081"/>
</dbReference>
<keyword evidence="2" id="KW-1185">Reference proteome</keyword>
<dbReference type="OrthoDB" id="5818611at2"/>
<dbReference type="EMBL" id="LVHF01000033">
    <property type="protein sequence ID" value="OAN11407.1"/>
    <property type="molecule type" value="Genomic_DNA"/>
</dbReference>
<reference evidence="1 2" key="1">
    <citation type="submission" date="2016-03" db="EMBL/GenBank/DDBJ databases">
        <title>Photobacterium proteolyticum sp. nov. a protease producing bacterium isolated from ocean sediments of Laizhou Bay.</title>
        <authorList>
            <person name="Li Y."/>
        </authorList>
    </citation>
    <scope>NUCLEOTIDE SEQUENCE [LARGE SCALE GENOMIC DNA]</scope>
    <source>
        <strain evidence="1 2">R-40508</strain>
    </source>
</reference>
<gene>
    <name evidence="1" type="ORF">A3K86_20905</name>
</gene>
<proteinExistence type="predicted"/>
<sequence length="104" mass="12079">MKNNVDVRTLLSVCEKIKSVGHNLDDHGCQLEDVKYHESYDGYSITLTDDNVSLDINFHNTYHFHTANEDPETVINQTTTDFHSNNESQIQAFMKKLVELDERY</sequence>
<dbReference type="AlphaFoldDB" id="A0A178K2R3"/>